<dbReference type="SMART" id="SM00028">
    <property type="entry name" value="TPR"/>
    <property type="match status" value="2"/>
</dbReference>
<organism evidence="4 5">
    <name type="scientific">Triparma laevis f. inornata</name>
    <dbReference type="NCBI Taxonomy" id="1714386"/>
    <lineage>
        <taxon>Eukaryota</taxon>
        <taxon>Sar</taxon>
        <taxon>Stramenopiles</taxon>
        <taxon>Ochrophyta</taxon>
        <taxon>Bolidophyceae</taxon>
        <taxon>Parmales</taxon>
        <taxon>Triparmaceae</taxon>
        <taxon>Triparma</taxon>
    </lineage>
</organism>
<keyword evidence="1" id="KW-0677">Repeat</keyword>
<feature type="repeat" description="TPR" evidence="3">
    <location>
        <begin position="41"/>
        <end position="74"/>
    </location>
</feature>
<comment type="caution">
    <text evidence="4">The sequence shown here is derived from an EMBL/GenBank/DDBJ whole genome shotgun (WGS) entry which is preliminary data.</text>
</comment>
<reference evidence="5" key="1">
    <citation type="journal article" date="2023" name="Commun. Biol.">
        <title>Genome analysis of Parmales, the sister group of diatoms, reveals the evolutionary specialization of diatoms from phago-mixotrophs to photoautotrophs.</title>
        <authorList>
            <person name="Ban H."/>
            <person name="Sato S."/>
            <person name="Yoshikawa S."/>
            <person name="Yamada K."/>
            <person name="Nakamura Y."/>
            <person name="Ichinomiya M."/>
            <person name="Sato N."/>
            <person name="Blanc-Mathieu R."/>
            <person name="Endo H."/>
            <person name="Kuwata A."/>
            <person name="Ogata H."/>
        </authorList>
    </citation>
    <scope>NUCLEOTIDE SEQUENCE [LARGE SCALE GENOMIC DNA]</scope>
</reference>
<dbReference type="Pfam" id="PF13424">
    <property type="entry name" value="TPR_12"/>
    <property type="match status" value="1"/>
</dbReference>
<dbReference type="PROSITE" id="PS50293">
    <property type="entry name" value="TPR_REGION"/>
    <property type="match status" value="1"/>
</dbReference>
<proteinExistence type="predicted"/>
<dbReference type="Proteomes" id="UP001162640">
    <property type="component" value="Unassembled WGS sequence"/>
</dbReference>
<dbReference type="InterPro" id="IPR011990">
    <property type="entry name" value="TPR-like_helical_dom_sf"/>
</dbReference>
<dbReference type="PANTHER" id="PTHR45641">
    <property type="entry name" value="TETRATRICOPEPTIDE REPEAT PROTEIN (AFU_ORTHOLOGUE AFUA_6G03870)"/>
    <property type="match status" value="1"/>
</dbReference>
<sequence>MQRTIIVPLSDNEEYEEAIIVHERCLAGRMNVLQEDHQNTVESLNNLGSVYAGLKKYEKTLEYYERALNGNEKLLGKNHTSTLMTLENIAVINMYLKNFGKAEELYQTALEGYEGQLGKDHKNTMKCARLFRNSLATSGNEEERLLALTTAYPWLNEDDA</sequence>
<dbReference type="SUPFAM" id="SSF48452">
    <property type="entry name" value="TPR-like"/>
    <property type="match status" value="1"/>
</dbReference>
<evidence type="ECO:0000256" key="1">
    <source>
        <dbReference type="ARBA" id="ARBA00022737"/>
    </source>
</evidence>
<dbReference type="Gene3D" id="1.25.40.10">
    <property type="entry name" value="Tetratricopeptide repeat domain"/>
    <property type="match status" value="1"/>
</dbReference>
<evidence type="ECO:0000256" key="2">
    <source>
        <dbReference type="ARBA" id="ARBA00022803"/>
    </source>
</evidence>
<evidence type="ECO:0000256" key="3">
    <source>
        <dbReference type="PROSITE-ProRule" id="PRU00339"/>
    </source>
</evidence>
<dbReference type="EMBL" id="BLQM01000539">
    <property type="protein sequence ID" value="GMH93919.1"/>
    <property type="molecule type" value="Genomic_DNA"/>
</dbReference>
<dbReference type="PROSITE" id="PS50005">
    <property type="entry name" value="TPR"/>
    <property type="match status" value="1"/>
</dbReference>
<evidence type="ECO:0000313" key="4">
    <source>
        <dbReference type="EMBL" id="GMH93919.1"/>
    </source>
</evidence>
<protein>
    <recommendedName>
        <fullName evidence="6">Kinesin light chain</fullName>
    </recommendedName>
</protein>
<dbReference type="AlphaFoldDB" id="A0A9W7EV91"/>
<keyword evidence="2 3" id="KW-0802">TPR repeat</keyword>
<evidence type="ECO:0008006" key="6">
    <source>
        <dbReference type="Google" id="ProtNLM"/>
    </source>
</evidence>
<dbReference type="PANTHER" id="PTHR45641:SF19">
    <property type="entry name" value="NEPHROCYSTIN-3"/>
    <property type="match status" value="1"/>
</dbReference>
<accession>A0A9W7EV91</accession>
<name>A0A9W7EV91_9STRA</name>
<gene>
    <name evidence="4" type="ORF">TL16_g12757</name>
</gene>
<evidence type="ECO:0000313" key="5">
    <source>
        <dbReference type="Proteomes" id="UP001162640"/>
    </source>
</evidence>
<dbReference type="InterPro" id="IPR019734">
    <property type="entry name" value="TPR_rpt"/>
</dbReference>